<organism evidence="12 13">
    <name type="scientific">Gossypium mustelinum</name>
    <name type="common">Cotton</name>
    <name type="synonym">Gossypium caicoense</name>
    <dbReference type="NCBI Taxonomy" id="34275"/>
    <lineage>
        <taxon>Eukaryota</taxon>
        <taxon>Viridiplantae</taxon>
        <taxon>Streptophyta</taxon>
        <taxon>Embryophyta</taxon>
        <taxon>Tracheophyta</taxon>
        <taxon>Spermatophyta</taxon>
        <taxon>Magnoliopsida</taxon>
        <taxon>eudicotyledons</taxon>
        <taxon>Gunneridae</taxon>
        <taxon>Pentapetalae</taxon>
        <taxon>rosids</taxon>
        <taxon>malvids</taxon>
        <taxon>Malvales</taxon>
        <taxon>Malvaceae</taxon>
        <taxon>Malvoideae</taxon>
        <taxon>Gossypium</taxon>
    </lineage>
</organism>
<evidence type="ECO:0000256" key="7">
    <source>
        <dbReference type="PROSITE-ProRule" id="PRU00283"/>
    </source>
</evidence>
<dbReference type="PROSITE" id="PS50067">
    <property type="entry name" value="KINESIN_MOTOR_2"/>
    <property type="match status" value="1"/>
</dbReference>
<evidence type="ECO:0000256" key="10">
    <source>
        <dbReference type="SAM" id="MobiDB-lite"/>
    </source>
</evidence>
<keyword evidence="2 8" id="KW-0493">Microtubule</keyword>
<feature type="coiled-coil region" evidence="9">
    <location>
        <begin position="579"/>
        <end position="606"/>
    </location>
</feature>
<accession>A0A5D2W2Y6</accession>
<sequence>MGSPIVCGITVRKDSLESFKEAGSEEIMGMDKVGGHESPRDISDCEIEVKYQILQMDYERQKKELAEMRSALEGLKRENKLKTKECQEACKSLQELQNELMRKSMHVGSLAFAIEGQVKEKSRWFSSLRDMTRKLKIMKMEHIKLSEEVSHYKNCIMDINDFGTKIQSRINQQADLHEDLKTKYLKGAKERKELYNKVLELKGNIRVFCRCRPLNSEEIAAGASLAIDFESAKDGELTVISNGAPKKTFRFDAVFGPHAEQADVFQDTAPFATSVLDGYNVCIFAYGQTGTGKTFTMEGTKEARGVNFRTLEELFRVINERQKLYRYEISVSALEVYNEQIRDLLVSGSQQSTMAKRLEIRQVGEGMHHVPGLVEAHVNNMNEVWEVLQTGSNARAVGSTNANEHSSRSHCIHCVMVKGENLLNGECTKSKLWLVDLAGSERVAKTDVLGERLKETQNINRSLSALGDVISALATKSSHIPFRNSKLTHLLQDSLGGDSKALMFVQISPNENDLGETLCSLNFASRVRGIELGPAKKQMDTSELLRWKQMVEKSKQDMKIKDLQIRKMEETIHGLDLKMKDKDLKNKNLQEKVKELESQLLIERKLARQHVDTRIAEQQQKQQNEDVRPPLATRLLGANKSSNEVKNGTLMKEQVNLTRPLTENSFRPSMPLSVTDGSFKHIDPVEKENNPEVAEQLRLPTRTGRASMCPTIRRMPASSAPRRNSLIPLPSTPSSAQLAPPFHPLPSQPDIIEEVDEFIPEQTVCNSPKGTKSGGKKLSSILRRSLQKKVQLKSPMQQHLRRGLNVGMERVRVSIGSRGRMASRVLVGNGRKGGKEIQQKQNQKEKERAWNIGRTAI</sequence>
<evidence type="ECO:0000256" key="5">
    <source>
        <dbReference type="ARBA" id="ARBA00023054"/>
    </source>
</evidence>
<keyword evidence="13" id="KW-1185">Reference proteome</keyword>
<evidence type="ECO:0000256" key="1">
    <source>
        <dbReference type="ARBA" id="ARBA00010899"/>
    </source>
</evidence>
<keyword evidence="6 7" id="KW-0505">Motor protein</keyword>
<dbReference type="PANTHER" id="PTHR47972:SF35">
    <property type="entry name" value="KINESIN-LIKE PROTEIN KIN-14Q"/>
    <property type="match status" value="1"/>
</dbReference>
<evidence type="ECO:0000256" key="3">
    <source>
        <dbReference type="ARBA" id="ARBA00022741"/>
    </source>
</evidence>
<gene>
    <name evidence="12" type="ORF">E1A91_D01G032900v1</name>
</gene>
<dbReference type="FunFam" id="3.40.850.10:FF:000057">
    <property type="entry name" value="kinesin-like protein KIN-14R"/>
    <property type="match status" value="1"/>
</dbReference>
<dbReference type="PANTHER" id="PTHR47972">
    <property type="entry name" value="KINESIN-LIKE PROTEIN KLP-3"/>
    <property type="match status" value="1"/>
</dbReference>
<protein>
    <recommendedName>
        <fullName evidence="8">Kinesin-like protein</fullName>
    </recommendedName>
</protein>
<keyword evidence="5 9" id="KW-0175">Coiled coil</keyword>
<dbReference type="GO" id="GO:0003777">
    <property type="term" value="F:microtubule motor activity"/>
    <property type="evidence" value="ECO:0007669"/>
    <property type="project" value="InterPro"/>
</dbReference>
<dbReference type="InterPro" id="IPR027417">
    <property type="entry name" value="P-loop_NTPase"/>
</dbReference>
<dbReference type="SMART" id="SM00129">
    <property type="entry name" value="KISc"/>
    <property type="match status" value="1"/>
</dbReference>
<dbReference type="GO" id="GO:0005524">
    <property type="term" value="F:ATP binding"/>
    <property type="evidence" value="ECO:0007669"/>
    <property type="project" value="UniProtKB-UniRule"/>
</dbReference>
<feature type="domain" description="Kinesin motor" evidence="11">
    <location>
        <begin position="204"/>
        <end position="530"/>
    </location>
</feature>
<evidence type="ECO:0000256" key="4">
    <source>
        <dbReference type="ARBA" id="ARBA00022840"/>
    </source>
</evidence>
<feature type="region of interest" description="Disordered" evidence="10">
    <location>
        <begin position="830"/>
        <end position="857"/>
    </location>
</feature>
<dbReference type="GO" id="GO:0007018">
    <property type="term" value="P:microtubule-based movement"/>
    <property type="evidence" value="ECO:0007669"/>
    <property type="project" value="InterPro"/>
</dbReference>
<evidence type="ECO:0000256" key="9">
    <source>
        <dbReference type="SAM" id="Coils"/>
    </source>
</evidence>
<feature type="compositionally biased region" description="Basic and acidic residues" evidence="10">
    <location>
        <begin position="833"/>
        <end position="849"/>
    </location>
</feature>
<keyword evidence="4 7" id="KW-0067">ATP-binding</keyword>
<dbReference type="CDD" id="cd01366">
    <property type="entry name" value="KISc_C_terminal"/>
    <property type="match status" value="1"/>
</dbReference>
<dbReference type="Pfam" id="PF00225">
    <property type="entry name" value="Kinesin"/>
    <property type="match status" value="1"/>
</dbReference>
<evidence type="ECO:0000256" key="2">
    <source>
        <dbReference type="ARBA" id="ARBA00022701"/>
    </source>
</evidence>
<dbReference type="PROSITE" id="PS00411">
    <property type="entry name" value="KINESIN_MOTOR_1"/>
    <property type="match status" value="1"/>
</dbReference>
<dbReference type="EMBL" id="CM017649">
    <property type="protein sequence ID" value="TYI95919.1"/>
    <property type="molecule type" value="Genomic_DNA"/>
</dbReference>
<comment type="similarity">
    <text evidence="1">Belongs to the TRAFAC class myosin-kinesin ATPase superfamily. Kinesin family. KIN-14 subfamily.</text>
</comment>
<dbReference type="InterPro" id="IPR001752">
    <property type="entry name" value="Kinesin_motor_dom"/>
</dbReference>
<name>A0A5D2W2Y6_GOSMU</name>
<dbReference type="SUPFAM" id="SSF52540">
    <property type="entry name" value="P-loop containing nucleoside triphosphate hydrolases"/>
    <property type="match status" value="1"/>
</dbReference>
<dbReference type="GO" id="GO:0008017">
    <property type="term" value="F:microtubule binding"/>
    <property type="evidence" value="ECO:0007669"/>
    <property type="project" value="InterPro"/>
</dbReference>
<dbReference type="Gene3D" id="3.40.850.10">
    <property type="entry name" value="Kinesin motor domain"/>
    <property type="match status" value="1"/>
</dbReference>
<proteinExistence type="inferred from homology"/>
<dbReference type="PRINTS" id="PR00380">
    <property type="entry name" value="KINESINHEAVY"/>
</dbReference>
<evidence type="ECO:0000259" key="11">
    <source>
        <dbReference type="PROSITE" id="PS50067"/>
    </source>
</evidence>
<dbReference type="InterPro" id="IPR036961">
    <property type="entry name" value="Kinesin_motor_dom_sf"/>
</dbReference>
<feature type="coiled-coil region" evidence="9">
    <location>
        <begin position="51"/>
        <end position="99"/>
    </location>
</feature>
<keyword evidence="3 7" id="KW-0547">Nucleotide-binding</keyword>
<dbReference type="GO" id="GO:0005874">
    <property type="term" value="C:microtubule"/>
    <property type="evidence" value="ECO:0007669"/>
    <property type="project" value="UniProtKB-KW"/>
</dbReference>
<reference evidence="12 13" key="1">
    <citation type="submission" date="2019-07" db="EMBL/GenBank/DDBJ databases">
        <title>WGS assembly of Gossypium mustelinum.</title>
        <authorList>
            <person name="Chen Z.J."/>
            <person name="Sreedasyam A."/>
            <person name="Ando A."/>
            <person name="Song Q."/>
            <person name="De L."/>
            <person name="Hulse-Kemp A."/>
            <person name="Ding M."/>
            <person name="Ye W."/>
            <person name="Kirkbride R."/>
            <person name="Jenkins J."/>
            <person name="Plott C."/>
            <person name="Lovell J."/>
            <person name="Lin Y.-M."/>
            <person name="Vaughn R."/>
            <person name="Liu B."/>
            <person name="Li W."/>
            <person name="Simpson S."/>
            <person name="Scheffler B."/>
            <person name="Saski C."/>
            <person name="Grover C."/>
            <person name="Hu G."/>
            <person name="Conover J."/>
            <person name="Carlson J."/>
            <person name="Shu S."/>
            <person name="Boston L."/>
            <person name="Williams M."/>
            <person name="Peterson D."/>
            <person name="Mcgee K."/>
            <person name="Jones D."/>
            <person name="Wendel J."/>
            <person name="Stelly D."/>
            <person name="Grimwood J."/>
            <person name="Schmutz J."/>
        </authorList>
    </citation>
    <scope>NUCLEOTIDE SEQUENCE [LARGE SCALE GENOMIC DNA]</scope>
    <source>
        <strain evidence="12">1408120.09</strain>
    </source>
</reference>
<feature type="binding site" evidence="7">
    <location>
        <begin position="287"/>
        <end position="294"/>
    </location>
    <ligand>
        <name>ATP</name>
        <dbReference type="ChEBI" id="CHEBI:30616"/>
    </ligand>
</feature>
<evidence type="ECO:0000313" key="13">
    <source>
        <dbReference type="Proteomes" id="UP000323597"/>
    </source>
</evidence>
<dbReference type="InterPro" id="IPR027640">
    <property type="entry name" value="Kinesin-like_fam"/>
</dbReference>
<evidence type="ECO:0000313" key="12">
    <source>
        <dbReference type="EMBL" id="TYI95919.1"/>
    </source>
</evidence>
<evidence type="ECO:0000256" key="6">
    <source>
        <dbReference type="ARBA" id="ARBA00023175"/>
    </source>
</evidence>
<dbReference type="Proteomes" id="UP000323597">
    <property type="component" value="Chromosome D01"/>
</dbReference>
<dbReference type="InterPro" id="IPR019821">
    <property type="entry name" value="Kinesin_motor_CS"/>
</dbReference>
<evidence type="ECO:0000256" key="8">
    <source>
        <dbReference type="RuleBase" id="RU000394"/>
    </source>
</evidence>
<dbReference type="AlphaFoldDB" id="A0A5D2W2Y6"/>